<accession>A0A841JU99</accession>
<dbReference type="AlphaFoldDB" id="A0A841JU99"/>
<comment type="caution">
    <text evidence="1">The sequence shown here is derived from an EMBL/GenBank/DDBJ whole genome shotgun (WGS) entry which is preliminary data.</text>
</comment>
<organism evidence="1 2">
    <name type="scientific">Silvibacterium bohemicum</name>
    <dbReference type="NCBI Taxonomy" id="1577686"/>
    <lineage>
        <taxon>Bacteria</taxon>
        <taxon>Pseudomonadati</taxon>
        <taxon>Acidobacteriota</taxon>
        <taxon>Terriglobia</taxon>
        <taxon>Terriglobales</taxon>
        <taxon>Acidobacteriaceae</taxon>
        <taxon>Silvibacterium</taxon>
    </lineage>
</organism>
<dbReference type="Proteomes" id="UP000538666">
    <property type="component" value="Unassembled WGS sequence"/>
</dbReference>
<sequence>MHILILVAIVAFMLIIAEHTRLASRVAAAEAKLKSIDDKITEAVKTDVTTVFADVKTVEAEIKKAL</sequence>
<protein>
    <submittedName>
        <fullName evidence="1">Trk-type K+ transport system membrane component</fullName>
    </submittedName>
</protein>
<proteinExistence type="predicted"/>
<name>A0A841JU99_9BACT</name>
<dbReference type="RefSeq" id="WP_050059692.1">
    <property type="nucleotide sequence ID" value="NZ_JACHEK010000005.1"/>
</dbReference>
<evidence type="ECO:0000313" key="1">
    <source>
        <dbReference type="EMBL" id="MBB6144730.1"/>
    </source>
</evidence>
<gene>
    <name evidence="1" type="ORF">HNQ77_002686</name>
</gene>
<evidence type="ECO:0000313" key="2">
    <source>
        <dbReference type="Proteomes" id="UP000538666"/>
    </source>
</evidence>
<keyword evidence="2" id="KW-1185">Reference proteome</keyword>
<dbReference type="EMBL" id="JACHEK010000005">
    <property type="protein sequence ID" value="MBB6144730.1"/>
    <property type="molecule type" value="Genomic_DNA"/>
</dbReference>
<reference evidence="1 2" key="1">
    <citation type="submission" date="2020-08" db="EMBL/GenBank/DDBJ databases">
        <title>Genomic Encyclopedia of Type Strains, Phase IV (KMG-IV): sequencing the most valuable type-strain genomes for metagenomic binning, comparative biology and taxonomic classification.</title>
        <authorList>
            <person name="Goeker M."/>
        </authorList>
    </citation>
    <scope>NUCLEOTIDE SEQUENCE [LARGE SCALE GENOMIC DNA]</scope>
    <source>
        <strain evidence="1 2">DSM 103733</strain>
    </source>
</reference>